<gene>
    <name evidence="5" type="ORF">D1010_12495</name>
</gene>
<dbReference type="Gene3D" id="3.40.50.300">
    <property type="entry name" value="P-loop containing nucleotide triphosphate hydrolases"/>
    <property type="match status" value="1"/>
</dbReference>
<dbReference type="InterPro" id="IPR003959">
    <property type="entry name" value="ATPase_AAA_core"/>
</dbReference>
<feature type="domain" description="AAA+ ATPase" evidence="4">
    <location>
        <begin position="165"/>
        <end position="306"/>
    </location>
</feature>
<comment type="function">
    <text evidence="3">Part of a stress-induced multi-chaperone system, it is involved in the recovery of the cell from heat-induced damage, in cooperation with DnaK, DnaJ and GrpE. Acts before DnaK, in the processing of protein aggregates. Protein binding stimulates the ATPase activity; ATP hydrolysis unfolds the denatured protein aggregates, which probably helps expose new hydrophobic binding sites on the surface of ClpB-bound aggregates, contributing to the solubilization and refolding of denatured protein aggregates by DnaK.</text>
</comment>
<name>A0A5P8M7E4_9LACO</name>
<dbReference type="KEGG" id="lhb:D1010_12495"/>
<evidence type="ECO:0000256" key="1">
    <source>
        <dbReference type="ARBA" id="ARBA00022741"/>
    </source>
</evidence>
<dbReference type="PANTHER" id="PTHR11638">
    <property type="entry name" value="ATP-DEPENDENT CLP PROTEASE"/>
    <property type="match status" value="1"/>
</dbReference>
<reference evidence="5 6" key="1">
    <citation type="submission" date="2019-10" db="EMBL/GenBank/DDBJ databases">
        <title>The completed genome of Lactobacillus harbinensis M1.</title>
        <authorList>
            <person name="Zheng Y."/>
        </authorList>
    </citation>
    <scope>NUCLEOTIDE SEQUENCE [LARGE SCALE GENOMIC DNA]</scope>
    <source>
        <strain evidence="5 6">M1</strain>
    </source>
</reference>
<dbReference type="GO" id="GO:0005737">
    <property type="term" value="C:cytoplasm"/>
    <property type="evidence" value="ECO:0007669"/>
    <property type="project" value="TreeGrafter"/>
</dbReference>
<dbReference type="SUPFAM" id="SSF52540">
    <property type="entry name" value="P-loop containing nucleoside triphosphate hydrolases"/>
    <property type="match status" value="1"/>
</dbReference>
<accession>A0A5P8M7E4</accession>
<dbReference type="InterPro" id="IPR003593">
    <property type="entry name" value="AAA+_ATPase"/>
</dbReference>
<dbReference type="GO" id="GO:0034605">
    <property type="term" value="P:cellular response to heat"/>
    <property type="evidence" value="ECO:0007669"/>
    <property type="project" value="TreeGrafter"/>
</dbReference>
<dbReference type="PANTHER" id="PTHR11638:SF18">
    <property type="entry name" value="HEAT SHOCK PROTEIN 104"/>
    <property type="match status" value="1"/>
</dbReference>
<protein>
    <submittedName>
        <fullName evidence="5">AAA domain-containing protein</fullName>
    </submittedName>
</protein>
<organism evidence="5 6">
    <name type="scientific">Schleiferilactobacillus harbinensis</name>
    <dbReference type="NCBI Taxonomy" id="304207"/>
    <lineage>
        <taxon>Bacteria</taxon>
        <taxon>Bacillati</taxon>
        <taxon>Bacillota</taxon>
        <taxon>Bacilli</taxon>
        <taxon>Lactobacillales</taxon>
        <taxon>Lactobacillaceae</taxon>
        <taxon>Schleiferilactobacillus</taxon>
    </lineage>
</organism>
<dbReference type="GO" id="GO:0005524">
    <property type="term" value="F:ATP binding"/>
    <property type="evidence" value="ECO:0007669"/>
    <property type="project" value="UniProtKB-KW"/>
</dbReference>
<dbReference type="EMBL" id="CP045143">
    <property type="protein sequence ID" value="QFR24135.1"/>
    <property type="molecule type" value="Genomic_DNA"/>
</dbReference>
<evidence type="ECO:0000256" key="3">
    <source>
        <dbReference type="ARBA" id="ARBA00025613"/>
    </source>
</evidence>
<dbReference type="Pfam" id="PF07724">
    <property type="entry name" value="AAA_2"/>
    <property type="match status" value="1"/>
</dbReference>
<sequence length="375" mass="43333">MANIQLFYGPSNGFHSFIQEMQAGDYVPFMELIRLYNEKVRANDVMGNADANFQIDEIDNVVIFADDFASVTDHVISNFSNIVLLGHNIENLYIQNPPKRVEYSIRSHFGSDEIYDQHFQYFTPTPDEITDLYKTLNTGRVIGQNRAKKESCVGLFKAAYSPQTHPTVLMYYGPSGVGKTELAKSISEFYKGKLTRIQFSMMQTEEAYKYVFGDTHARPSMARDLLARQSNIILIDEFDKASPGLYNVFYQMFDEGVFEDINYRVDVSHCIFILTSNFYDEKSIAATVGLPIYSRIDKKIEFRDLSTSEIESIIKQTFSKVISTLKLQDRQLVEDSLLQDRYIEHLDTFSNVRMLDKFIENDIYELLMEHAMQQK</sequence>
<keyword evidence="1" id="KW-0547">Nucleotide-binding</keyword>
<evidence type="ECO:0000313" key="6">
    <source>
        <dbReference type="Proteomes" id="UP000326779"/>
    </source>
</evidence>
<evidence type="ECO:0000256" key="2">
    <source>
        <dbReference type="ARBA" id="ARBA00022840"/>
    </source>
</evidence>
<proteinExistence type="predicted"/>
<evidence type="ECO:0000259" key="4">
    <source>
        <dbReference type="SMART" id="SM00382"/>
    </source>
</evidence>
<dbReference type="InterPro" id="IPR050130">
    <property type="entry name" value="ClpA_ClpB"/>
</dbReference>
<dbReference type="InterPro" id="IPR027417">
    <property type="entry name" value="P-loop_NTPase"/>
</dbReference>
<dbReference type="InterPro" id="IPR001270">
    <property type="entry name" value="ClpA/B"/>
</dbReference>
<dbReference type="RefSeq" id="WP_152261140.1">
    <property type="nucleotide sequence ID" value="NZ_CP045143.1"/>
</dbReference>
<evidence type="ECO:0000313" key="5">
    <source>
        <dbReference type="EMBL" id="QFR24135.1"/>
    </source>
</evidence>
<dbReference type="AlphaFoldDB" id="A0A5P8M7E4"/>
<dbReference type="PRINTS" id="PR00300">
    <property type="entry name" value="CLPPROTEASEA"/>
</dbReference>
<keyword evidence="2" id="KW-0067">ATP-binding</keyword>
<dbReference type="Proteomes" id="UP000326779">
    <property type="component" value="Chromosome"/>
</dbReference>
<dbReference type="GO" id="GO:0016887">
    <property type="term" value="F:ATP hydrolysis activity"/>
    <property type="evidence" value="ECO:0007669"/>
    <property type="project" value="InterPro"/>
</dbReference>
<dbReference type="SMART" id="SM00382">
    <property type="entry name" value="AAA"/>
    <property type="match status" value="1"/>
</dbReference>